<organism evidence="1 2">
    <name type="scientific">Acetivibrio thermocellus AD2</name>
    <dbReference type="NCBI Taxonomy" id="1138384"/>
    <lineage>
        <taxon>Bacteria</taxon>
        <taxon>Bacillati</taxon>
        <taxon>Bacillota</taxon>
        <taxon>Clostridia</taxon>
        <taxon>Eubacteriales</taxon>
        <taxon>Oscillospiraceae</taxon>
        <taxon>Acetivibrio</taxon>
    </lineage>
</organism>
<proteinExistence type="predicted"/>
<accession>A0AB36TI49</accession>
<comment type="caution">
    <text evidence="1">The sequence shown here is derived from an EMBL/GenBank/DDBJ whole genome shotgun (WGS) entry which is preliminary data.</text>
</comment>
<gene>
    <name evidence="1" type="ORF">M972_112324</name>
</gene>
<dbReference type="AlphaFoldDB" id="A0AB36TI49"/>
<evidence type="ECO:0000313" key="1">
    <source>
        <dbReference type="EMBL" id="PFH03513.1"/>
    </source>
</evidence>
<sequence length="80" mass="8498">MIEADNKASTTAKGMKTASFKTTVVAATLSNYLSVVEYIDPLRNHIVGSGTANCANTYVGDPVNAVSGNFYLTRRDIAIP</sequence>
<reference evidence="1 2" key="1">
    <citation type="submission" date="2017-09" db="EMBL/GenBank/DDBJ databases">
        <title>Evaluation of Pacific Biosciences Sequencing Technology to Finishing C. thermocellum Genome Sequences.</title>
        <authorList>
            <person name="Brown S."/>
        </authorList>
    </citation>
    <scope>NUCLEOTIDE SEQUENCE [LARGE SCALE GENOMIC DNA]</scope>
    <source>
        <strain evidence="1 2">AD2</strain>
    </source>
</reference>
<evidence type="ECO:0000313" key="2">
    <source>
        <dbReference type="Proteomes" id="UP000223596"/>
    </source>
</evidence>
<dbReference type="Proteomes" id="UP000223596">
    <property type="component" value="Unassembled WGS sequence"/>
</dbReference>
<protein>
    <submittedName>
        <fullName evidence="1">Uncharacterized protein</fullName>
    </submittedName>
</protein>
<dbReference type="EMBL" id="PDBW01000001">
    <property type="protein sequence ID" value="PFH03513.1"/>
    <property type="molecule type" value="Genomic_DNA"/>
</dbReference>
<name>A0AB36TI49_ACETH</name>